<dbReference type="AlphaFoldDB" id="A0A7K3SA73"/>
<sequence>MTFQMTRYRVEDADGTFLDEFATNAPDFAKERIDRIRKYRPDLTVTETDDTN</sequence>
<organism evidence="1 2">
    <name type="scientific">Streptomyces parvus</name>
    <dbReference type="NCBI Taxonomy" id="66428"/>
    <lineage>
        <taxon>Bacteria</taxon>
        <taxon>Bacillati</taxon>
        <taxon>Actinomycetota</taxon>
        <taxon>Actinomycetes</taxon>
        <taxon>Kitasatosporales</taxon>
        <taxon>Streptomycetaceae</taxon>
        <taxon>Streptomyces</taxon>
    </lineage>
</organism>
<gene>
    <name evidence="1" type="ORF">G3I50_40185</name>
</gene>
<dbReference type="RefSeq" id="WP_164209034.1">
    <property type="nucleotide sequence ID" value="NZ_JAAGMP010001805.1"/>
</dbReference>
<reference evidence="1 2" key="1">
    <citation type="submission" date="2020-01" db="EMBL/GenBank/DDBJ databases">
        <title>Insect and environment-associated Actinomycetes.</title>
        <authorList>
            <person name="Currrie C."/>
            <person name="Chevrette M."/>
            <person name="Carlson C."/>
            <person name="Stubbendieck R."/>
            <person name="Wendt-Pienkowski E."/>
        </authorList>
    </citation>
    <scope>NUCLEOTIDE SEQUENCE [LARGE SCALE GENOMIC DNA]</scope>
    <source>
        <strain evidence="1 2">SID7590</strain>
    </source>
</reference>
<evidence type="ECO:0000313" key="2">
    <source>
        <dbReference type="Proteomes" id="UP000469670"/>
    </source>
</evidence>
<name>A0A7K3SA73_9ACTN</name>
<dbReference type="EMBL" id="JAAGMP010001805">
    <property type="protein sequence ID" value="NEC24426.1"/>
    <property type="molecule type" value="Genomic_DNA"/>
</dbReference>
<protein>
    <submittedName>
        <fullName evidence="1">Uncharacterized protein</fullName>
    </submittedName>
</protein>
<accession>A0A7K3SA73</accession>
<evidence type="ECO:0000313" key="1">
    <source>
        <dbReference type="EMBL" id="NEC24426.1"/>
    </source>
</evidence>
<proteinExistence type="predicted"/>
<dbReference type="Proteomes" id="UP000469670">
    <property type="component" value="Unassembled WGS sequence"/>
</dbReference>
<comment type="caution">
    <text evidence="1">The sequence shown here is derived from an EMBL/GenBank/DDBJ whole genome shotgun (WGS) entry which is preliminary data.</text>
</comment>